<feature type="region of interest" description="Disordered" evidence="8">
    <location>
        <begin position="370"/>
        <end position="389"/>
    </location>
</feature>
<feature type="compositionally biased region" description="Low complexity" evidence="8">
    <location>
        <begin position="280"/>
        <end position="299"/>
    </location>
</feature>
<dbReference type="InterPro" id="IPR036236">
    <property type="entry name" value="Znf_C2H2_sf"/>
</dbReference>
<evidence type="ECO:0000256" key="1">
    <source>
        <dbReference type="ARBA" id="ARBA00004123"/>
    </source>
</evidence>
<feature type="region of interest" description="Disordered" evidence="8">
    <location>
        <begin position="1"/>
        <end position="108"/>
    </location>
</feature>
<dbReference type="OrthoDB" id="6077919at2759"/>
<dbReference type="Pfam" id="PF04082">
    <property type="entry name" value="Fungal_trans"/>
    <property type="match status" value="1"/>
</dbReference>
<keyword evidence="3" id="KW-0677">Repeat</keyword>
<dbReference type="InterPro" id="IPR051059">
    <property type="entry name" value="VerF-like"/>
</dbReference>
<dbReference type="GO" id="GO:0000978">
    <property type="term" value="F:RNA polymerase II cis-regulatory region sequence-specific DNA binding"/>
    <property type="evidence" value="ECO:0007669"/>
    <property type="project" value="InterPro"/>
</dbReference>
<dbReference type="GO" id="GO:0000785">
    <property type="term" value="C:chromatin"/>
    <property type="evidence" value="ECO:0007669"/>
    <property type="project" value="TreeGrafter"/>
</dbReference>
<feature type="compositionally biased region" description="Polar residues" evidence="8">
    <location>
        <begin position="218"/>
        <end position="239"/>
    </location>
</feature>
<evidence type="ECO:0000313" key="11">
    <source>
        <dbReference type="Proteomes" id="UP000566819"/>
    </source>
</evidence>
<feature type="compositionally biased region" description="Basic residues" evidence="8">
    <location>
        <begin position="65"/>
        <end position="74"/>
    </location>
</feature>
<dbReference type="InterPro" id="IPR007219">
    <property type="entry name" value="XnlR_reg_dom"/>
</dbReference>
<organism evidence="10 11">
    <name type="scientific">Cudoniella acicularis</name>
    <dbReference type="NCBI Taxonomy" id="354080"/>
    <lineage>
        <taxon>Eukaryota</taxon>
        <taxon>Fungi</taxon>
        <taxon>Dikarya</taxon>
        <taxon>Ascomycota</taxon>
        <taxon>Pezizomycotina</taxon>
        <taxon>Leotiomycetes</taxon>
        <taxon>Helotiales</taxon>
        <taxon>Tricladiaceae</taxon>
        <taxon>Cudoniella</taxon>
    </lineage>
</organism>
<dbReference type="PROSITE" id="PS50157">
    <property type="entry name" value="ZINC_FINGER_C2H2_2"/>
    <property type="match status" value="1"/>
</dbReference>
<evidence type="ECO:0000256" key="5">
    <source>
        <dbReference type="ARBA" id="ARBA00022833"/>
    </source>
</evidence>
<dbReference type="SUPFAM" id="SSF57667">
    <property type="entry name" value="beta-beta-alpha zinc fingers"/>
    <property type="match status" value="1"/>
</dbReference>
<feature type="compositionally biased region" description="Polar residues" evidence="8">
    <location>
        <begin position="370"/>
        <end position="382"/>
    </location>
</feature>
<dbReference type="PANTHER" id="PTHR40626:SF30">
    <property type="entry name" value="FINGER DOMAIN PROTEIN, PUTATIVE (AFU_ORTHOLOGUE AFUA_4G13600)-RELATED"/>
    <property type="match status" value="1"/>
</dbReference>
<dbReference type="AlphaFoldDB" id="A0A8H4RYD9"/>
<dbReference type="GO" id="GO:0006351">
    <property type="term" value="P:DNA-templated transcription"/>
    <property type="evidence" value="ECO:0007669"/>
    <property type="project" value="InterPro"/>
</dbReference>
<feature type="compositionally biased region" description="Acidic residues" evidence="8">
    <location>
        <begin position="47"/>
        <end position="58"/>
    </location>
</feature>
<evidence type="ECO:0000256" key="7">
    <source>
        <dbReference type="PROSITE-ProRule" id="PRU00042"/>
    </source>
</evidence>
<dbReference type="SMART" id="SM00355">
    <property type="entry name" value="ZnF_C2H2"/>
    <property type="match status" value="2"/>
</dbReference>
<dbReference type="Proteomes" id="UP000566819">
    <property type="component" value="Unassembled WGS sequence"/>
</dbReference>
<evidence type="ECO:0000256" key="3">
    <source>
        <dbReference type="ARBA" id="ARBA00022737"/>
    </source>
</evidence>
<accession>A0A8H4RYD9</accession>
<evidence type="ECO:0000256" key="8">
    <source>
        <dbReference type="SAM" id="MobiDB-lite"/>
    </source>
</evidence>
<name>A0A8H4RYD9_9HELO</name>
<dbReference type="GO" id="GO:0005634">
    <property type="term" value="C:nucleus"/>
    <property type="evidence" value="ECO:0007669"/>
    <property type="project" value="UniProtKB-SubCell"/>
</dbReference>
<feature type="compositionally biased region" description="Polar residues" evidence="8">
    <location>
        <begin position="80"/>
        <end position="90"/>
    </location>
</feature>
<feature type="compositionally biased region" description="Basic and acidic residues" evidence="8">
    <location>
        <begin position="184"/>
        <end position="199"/>
    </location>
</feature>
<dbReference type="GO" id="GO:0000981">
    <property type="term" value="F:DNA-binding transcription factor activity, RNA polymerase II-specific"/>
    <property type="evidence" value="ECO:0007669"/>
    <property type="project" value="InterPro"/>
</dbReference>
<feature type="region of interest" description="Disordered" evidence="8">
    <location>
        <begin position="184"/>
        <end position="325"/>
    </location>
</feature>
<evidence type="ECO:0000313" key="10">
    <source>
        <dbReference type="EMBL" id="KAF4637838.1"/>
    </source>
</evidence>
<evidence type="ECO:0000256" key="2">
    <source>
        <dbReference type="ARBA" id="ARBA00022723"/>
    </source>
</evidence>
<sequence length="1011" mass="112181">MSSLKDIMDVDVEPLESQAYRRSREAAQQQASRPTITPIPETPSPPVDEEEEEEEEEDNNNKGKGPIKRRRSNRVSRSSGIPTLSRANVQQRRDSVAGEMSRASESGADIPVKYTPVTGRISRAKKGVPVHTCDICRPAKTFTRAEHLRRHQLSHQKPAYACTFEDCERAFHRPDLLARHMHRHETQGEKAYKASDPRSSRASSDASENPVPSLKLEPSSQGPRMSASQASPTDTATPRTTSGESSITASSSSTIVPHFQPVNFSGSGNHKRKASDAGLPESGSYVPPSPGSSRPPVSYDEMNPGSFTRTTELPDQGNFPRPTSSFDIFGGDSSFSNYTTTAHQLPLLRIPEETFIPALSYPQDNSPWCSSSASDSTFSNHSETSRSRHWVPRARSTSIADWPVSAAPSQWSSHSISTPQDMRSPPFETILEQYETPYTSPRISPPTSQSQLLDVPNAFGGYYSMESVGTPTLSTYIKPMSQVFSASPSRVSDPGLAVINAPREREQLGALHTSMALASKLPQQPQLDAYLNSYWQYFHPLFPIIHRPTFNSADDPLLCSAMVAIGTQYHNTPEARTKGSELNESCRRHTDEYTTWELPIMQAILLTEVFSRFRGRKTQVRLSRQFENLYDRLFNSSNSADSLLDHYGTQINEPDLHHSDLTSEWFRWSRTEARQRLLSACFMFDIHQSHYHQQPRSKALGGALRPNLFNPCPESLWNASTASEWQSHQSDSIPNEHPLDLLDNDSTQQILPASPFTQSLLICSLATQLPARQNPMRPNQFNPHLTASGLGSLATFFSSSLLAQTYLALYYTPLHDLLAIAGDTWIFAQKITPPSAFHDAQARLKKWVTTPAAAHATKHACHILSSNFSRPYADMQQGQTNGSNALSDYWSLYVAALICWAFGHRFQTSNNGNGTTIRNHAISTTDVEDASPIGSADEARIKAITYANEMLKLNVDDLLTNRANMKGDTSSVIHATRHYLELESVGGKSSILVDCIGVLKKISKSGRVKWF</sequence>
<dbReference type="InterPro" id="IPR013087">
    <property type="entry name" value="Znf_C2H2_type"/>
</dbReference>
<keyword evidence="11" id="KW-1185">Reference proteome</keyword>
<proteinExistence type="predicted"/>
<protein>
    <recommendedName>
        <fullName evidence="9">C2H2-type domain-containing protein</fullName>
    </recommendedName>
</protein>
<evidence type="ECO:0000256" key="6">
    <source>
        <dbReference type="ARBA" id="ARBA00023242"/>
    </source>
</evidence>
<comment type="caution">
    <text evidence="10">The sequence shown here is derived from an EMBL/GenBank/DDBJ whole genome shotgun (WGS) entry which is preliminary data.</text>
</comment>
<comment type="subcellular location">
    <subcellularLocation>
        <location evidence="1">Nucleus</location>
    </subcellularLocation>
</comment>
<keyword evidence="2" id="KW-0479">Metal-binding</keyword>
<keyword evidence="6" id="KW-0539">Nucleus</keyword>
<dbReference type="PANTHER" id="PTHR40626">
    <property type="entry name" value="MIP31509P"/>
    <property type="match status" value="1"/>
</dbReference>
<evidence type="ECO:0000256" key="4">
    <source>
        <dbReference type="ARBA" id="ARBA00022771"/>
    </source>
</evidence>
<gene>
    <name evidence="10" type="ORF">G7Y89_g252</name>
</gene>
<feature type="domain" description="C2H2-type" evidence="9">
    <location>
        <begin position="160"/>
        <end position="189"/>
    </location>
</feature>
<reference evidence="10 11" key="1">
    <citation type="submission" date="2020-03" db="EMBL/GenBank/DDBJ databases">
        <title>Draft Genome Sequence of Cudoniella acicularis.</title>
        <authorList>
            <person name="Buettner E."/>
            <person name="Kellner H."/>
        </authorList>
    </citation>
    <scope>NUCLEOTIDE SEQUENCE [LARGE SCALE GENOMIC DNA]</scope>
    <source>
        <strain evidence="10 11">DSM 108380</strain>
    </source>
</reference>
<evidence type="ECO:0000259" key="9">
    <source>
        <dbReference type="PROSITE" id="PS50157"/>
    </source>
</evidence>
<dbReference type="CDD" id="cd12148">
    <property type="entry name" value="fungal_TF_MHR"/>
    <property type="match status" value="1"/>
</dbReference>
<dbReference type="EMBL" id="JAAMPI010000008">
    <property type="protein sequence ID" value="KAF4637838.1"/>
    <property type="molecule type" value="Genomic_DNA"/>
</dbReference>
<dbReference type="GO" id="GO:0008270">
    <property type="term" value="F:zinc ion binding"/>
    <property type="evidence" value="ECO:0007669"/>
    <property type="project" value="UniProtKB-KW"/>
</dbReference>
<dbReference type="PROSITE" id="PS00028">
    <property type="entry name" value="ZINC_FINGER_C2H2_1"/>
    <property type="match status" value="1"/>
</dbReference>
<keyword evidence="5" id="KW-0862">Zinc</keyword>
<keyword evidence="4 7" id="KW-0863">Zinc-finger</keyword>
<dbReference type="Gene3D" id="3.30.160.60">
    <property type="entry name" value="Classic Zinc Finger"/>
    <property type="match status" value="1"/>
</dbReference>
<feature type="compositionally biased region" description="Low complexity" evidence="8">
    <location>
        <begin position="240"/>
        <end position="254"/>
    </location>
</feature>